<organism evidence="1 2">
    <name type="scientific">Prunus armeniaca</name>
    <name type="common">Apricot</name>
    <name type="synonym">Armeniaca vulgaris</name>
    <dbReference type="NCBI Taxonomy" id="36596"/>
    <lineage>
        <taxon>Eukaryota</taxon>
        <taxon>Viridiplantae</taxon>
        <taxon>Streptophyta</taxon>
        <taxon>Embryophyta</taxon>
        <taxon>Tracheophyta</taxon>
        <taxon>Spermatophyta</taxon>
        <taxon>Magnoliopsida</taxon>
        <taxon>eudicotyledons</taxon>
        <taxon>Gunneridae</taxon>
        <taxon>Pentapetalae</taxon>
        <taxon>rosids</taxon>
        <taxon>fabids</taxon>
        <taxon>Rosales</taxon>
        <taxon>Rosaceae</taxon>
        <taxon>Amygdaloideae</taxon>
        <taxon>Amygdaleae</taxon>
        <taxon>Prunus</taxon>
    </lineage>
</organism>
<dbReference type="GO" id="GO:0003723">
    <property type="term" value="F:RNA binding"/>
    <property type="evidence" value="ECO:0007669"/>
    <property type="project" value="TreeGrafter"/>
</dbReference>
<dbReference type="GO" id="GO:0000398">
    <property type="term" value="P:mRNA splicing, via spliceosome"/>
    <property type="evidence" value="ECO:0007669"/>
    <property type="project" value="TreeGrafter"/>
</dbReference>
<sequence>MYSLVAAAKSAVISAVLGCHEKSALWSLSSQIQEMRYEELKKTILGEESGEEEGSDDAVSDALPWQHVLGNIQFTEEDTTSSSRFFINFLFVELSEYLGIRLLNQRLKDPALQDSHDSIFPKDNPKNTSFAINFFTSIGLSGITEKRRDYLKQMPRLCNNKNRCQTQNQMMKKMRVVLVHLSQTQQVLSLMKMKAIGTKDTRSAEGEKSYRDERDGKRRTRVMATVLIRSFFPRTTTLALLLGSLFKRACSDGILVLVQAHHF</sequence>
<dbReference type="AlphaFoldDB" id="A0A6J5TV24"/>
<dbReference type="PANTHER" id="PTHR18034:SF3">
    <property type="entry name" value="PRE-MRNA-SPLICING FACTOR CWC22 HOMOLOG"/>
    <property type="match status" value="1"/>
</dbReference>
<dbReference type="InterPro" id="IPR050781">
    <property type="entry name" value="CWC22_splicing_factor"/>
</dbReference>
<name>A0A6J5TV24_PRUAR</name>
<dbReference type="GO" id="GO:0071013">
    <property type="term" value="C:catalytic step 2 spliceosome"/>
    <property type="evidence" value="ECO:0007669"/>
    <property type="project" value="TreeGrafter"/>
</dbReference>
<proteinExistence type="predicted"/>
<accession>A0A6J5TV24</accession>
<dbReference type="EMBL" id="CAEKDK010000001">
    <property type="protein sequence ID" value="CAB4267926.1"/>
    <property type="molecule type" value="Genomic_DNA"/>
</dbReference>
<evidence type="ECO:0000313" key="1">
    <source>
        <dbReference type="EMBL" id="CAB4267926.1"/>
    </source>
</evidence>
<reference evidence="1 2" key="1">
    <citation type="submission" date="2020-05" db="EMBL/GenBank/DDBJ databases">
        <authorList>
            <person name="Campoy J."/>
            <person name="Schneeberger K."/>
            <person name="Spophaly S."/>
        </authorList>
    </citation>
    <scope>NUCLEOTIDE SEQUENCE [LARGE SCALE GENOMIC DNA]</scope>
    <source>
        <strain evidence="1">PruArmRojPasFocal</strain>
    </source>
</reference>
<dbReference type="Proteomes" id="UP000507222">
    <property type="component" value="Unassembled WGS sequence"/>
</dbReference>
<dbReference type="PANTHER" id="PTHR18034">
    <property type="entry name" value="CELL CYCLE CONTROL PROTEIN CWF22-RELATED"/>
    <property type="match status" value="1"/>
</dbReference>
<evidence type="ECO:0000313" key="2">
    <source>
        <dbReference type="Proteomes" id="UP000507222"/>
    </source>
</evidence>
<gene>
    <name evidence="1" type="ORF">CURHAP_LOCUS10857</name>
</gene>
<protein>
    <submittedName>
        <fullName evidence="1">Uncharacterized protein</fullName>
    </submittedName>
</protein>